<organism evidence="2">
    <name type="scientific">Dictyoglomus thermophilum</name>
    <dbReference type="NCBI Taxonomy" id="14"/>
    <lineage>
        <taxon>Bacteria</taxon>
        <taxon>Pseudomonadati</taxon>
        <taxon>Dictyoglomota</taxon>
        <taxon>Dictyoglomia</taxon>
        <taxon>Dictyoglomales</taxon>
        <taxon>Dictyoglomaceae</taxon>
        <taxon>Dictyoglomus</taxon>
    </lineage>
</organism>
<feature type="domain" description="PatA-like N-terminal" evidence="1">
    <location>
        <begin position="4"/>
        <end position="100"/>
    </location>
</feature>
<proteinExistence type="predicted"/>
<evidence type="ECO:0000259" key="1">
    <source>
        <dbReference type="Pfam" id="PF14332"/>
    </source>
</evidence>
<reference evidence="2" key="1">
    <citation type="journal article" date="2020" name="mSystems">
        <title>Genome- and Community-Level Interaction Insights into Carbon Utilization and Element Cycling Functions of Hydrothermarchaeota in Hydrothermal Sediment.</title>
        <authorList>
            <person name="Zhou Z."/>
            <person name="Liu Y."/>
            <person name="Xu W."/>
            <person name="Pan J."/>
            <person name="Luo Z.H."/>
            <person name="Li M."/>
        </authorList>
    </citation>
    <scope>NUCLEOTIDE SEQUENCE [LARGE SCALE GENOMIC DNA]</scope>
    <source>
        <strain evidence="2">SpSt-70</strain>
    </source>
</reference>
<sequence>MGLSGDLKSVSLWEVMEILSFSRKTGRLQLTKDKKKTDVYFEDGKIKHIKTDNCEDEEAVLHLALWKDGTFAFYPDEKAPKSNLNLDPLHILVDVSKDIDLMEYLGDLIFLFVNVANLSEEERKVGELFDGIRSTKDIILNSPYGEYRTLRVIEKLRKNKNLLRIDDNINLFWTYTFWRYFVFTLEKENERDFRKKWSEQLNKLTTYKLVFEILTKDKKVEWYNVYPLIKDVHPDDYFNVIKEVFHFIENYRKLEINNVIDIGKIIFLSQELEPFMSKIYVPIKYSDIIEENIVLWALDGRRTLKDVENVLPFGELRKLQLIKSVLDKKLTLPLGDNIKLDLLNYFFMFWQEMILEFEKSGKRDEFVKEWDRFISESLSDVKHLFSYLPSESRQNFPYFYRNIASSQEEELRAFLKEAIKLILDFASKVLSKEKIDSILNKVIDHAKRYASNNLVETAQRLISEVYVS</sequence>
<comment type="caution">
    <text evidence="2">The sequence shown here is derived from an EMBL/GenBank/DDBJ whole genome shotgun (WGS) entry which is preliminary data.</text>
</comment>
<dbReference type="AlphaFoldDB" id="A0A7V4DYC2"/>
<protein>
    <submittedName>
        <fullName evidence="2">DUF4388 domain-containing protein</fullName>
    </submittedName>
</protein>
<dbReference type="Pfam" id="PF14332">
    <property type="entry name" value="DUF4388"/>
    <property type="match status" value="1"/>
</dbReference>
<dbReference type="PANTHER" id="PTHR36304:SF4">
    <property type="entry name" value="DUF4388 DOMAIN-CONTAINING PROTEIN"/>
    <property type="match status" value="1"/>
</dbReference>
<dbReference type="InterPro" id="IPR025497">
    <property type="entry name" value="PatA-like_N"/>
</dbReference>
<name>A0A7V4DYC2_DICTH</name>
<dbReference type="EMBL" id="DTDV01000014">
    <property type="protein sequence ID" value="HGK23808.1"/>
    <property type="molecule type" value="Genomic_DNA"/>
</dbReference>
<evidence type="ECO:0000313" key="2">
    <source>
        <dbReference type="EMBL" id="HGK23808.1"/>
    </source>
</evidence>
<gene>
    <name evidence="2" type="ORF">ENU78_05080</name>
</gene>
<dbReference type="PANTHER" id="PTHR36304">
    <property type="entry name" value="DOMAIN GTPASE-ACTIVATING PROTEIN, PUTATIVE-RELATED-RELATED"/>
    <property type="match status" value="1"/>
</dbReference>
<accession>A0A7V4DYC2</accession>